<dbReference type="InterPro" id="IPR016169">
    <property type="entry name" value="FAD-bd_PCMH_sub2"/>
</dbReference>
<accession>A0A0F8Z1R4</accession>
<dbReference type="Gene3D" id="3.30.465.10">
    <property type="match status" value="1"/>
</dbReference>
<proteinExistence type="inferred from homology"/>
<gene>
    <name evidence="2" type="ORF">LCGC14_2751600</name>
</gene>
<dbReference type="PROSITE" id="PS51387">
    <property type="entry name" value="FAD_PCMH"/>
    <property type="match status" value="1"/>
</dbReference>
<dbReference type="InterPro" id="IPR003170">
    <property type="entry name" value="MurB"/>
</dbReference>
<dbReference type="InterPro" id="IPR016167">
    <property type="entry name" value="FAD-bd_PCMH_sub1"/>
</dbReference>
<dbReference type="InterPro" id="IPR036318">
    <property type="entry name" value="FAD-bd_PCMH-like_sf"/>
</dbReference>
<dbReference type="PANTHER" id="PTHR21071">
    <property type="entry name" value="UDP-N-ACETYLENOLPYRUVOYLGLUCOSAMINE REDUCTASE"/>
    <property type="match status" value="1"/>
</dbReference>
<dbReference type="GO" id="GO:0005829">
    <property type="term" value="C:cytosol"/>
    <property type="evidence" value="ECO:0007669"/>
    <property type="project" value="TreeGrafter"/>
</dbReference>
<dbReference type="AlphaFoldDB" id="A0A0F8Z1R4"/>
<dbReference type="Pfam" id="PF01565">
    <property type="entry name" value="FAD_binding_4"/>
    <property type="match status" value="1"/>
</dbReference>
<dbReference type="GO" id="GO:0071555">
    <property type="term" value="P:cell wall organization"/>
    <property type="evidence" value="ECO:0007669"/>
    <property type="project" value="TreeGrafter"/>
</dbReference>
<evidence type="ECO:0000313" key="2">
    <source>
        <dbReference type="EMBL" id="KKK87603.1"/>
    </source>
</evidence>
<feature type="domain" description="FAD-binding PCMH-type" evidence="1">
    <location>
        <begin position="43"/>
        <end position="179"/>
    </location>
</feature>
<sequence>MDYVHLTKSFTKRDINSPVETKDKNFRNKLKTNVRLAPLTTFNIGGPARFYVEPSSLSDLTAAVLWALRNSVPFLILGGGSNVLVHDSGYSGLVIYTGRLNRLEAHEDTITAECGVTVDRLVDKSLEQRLTGVEFAAGMPGSTGGAVFMNARAVDRSFSDIIEKALALKVGRDAVDSTW</sequence>
<protein>
    <recommendedName>
        <fullName evidence="1">FAD-binding PCMH-type domain-containing protein</fullName>
    </recommendedName>
</protein>
<dbReference type="InterPro" id="IPR016166">
    <property type="entry name" value="FAD-bd_PCMH"/>
</dbReference>
<dbReference type="PANTHER" id="PTHR21071:SF4">
    <property type="entry name" value="UDP-N-ACETYLENOLPYRUVOYLGLUCOSAMINE REDUCTASE"/>
    <property type="match status" value="1"/>
</dbReference>
<evidence type="ECO:0000259" key="1">
    <source>
        <dbReference type="PROSITE" id="PS51387"/>
    </source>
</evidence>
<dbReference type="GO" id="GO:0071949">
    <property type="term" value="F:FAD binding"/>
    <property type="evidence" value="ECO:0007669"/>
    <property type="project" value="InterPro"/>
</dbReference>
<dbReference type="EMBL" id="LAZR01050323">
    <property type="protein sequence ID" value="KKK87603.1"/>
    <property type="molecule type" value="Genomic_DNA"/>
</dbReference>
<dbReference type="GO" id="GO:0008762">
    <property type="term" value="F:UDP-N-acetylmuramate dehydrogenase activity"/>
    <property type="evidence" value="ECO:0007669"/>
    <property type="project" value="InterPro"/>
</dbReference>
<dbReference type="Gene3D" id="3.30.43.10">
    <property type="entry name" value="Uridine Diphospho-n-acetylenolpyruvylglucosamine Reductase, domain 2"/>
    <property type="match status" value="1"/>
</dbReference>
<organism evidence="2">
    <name type="scientific">marine sediment metagenome</name>
    <dbReference type="NCBI Taxonomy" id="412755"/>
    <lineage>
        <taxon>unclassified sequences</taxon>
        <taxon>metagenomes</taxon>
        <taxon>ecological metagenomes</taxon>
    </lineage>
</organism>
<dbReference type="InterPro" id="IPR006094">
    <property type="entry name" value="Oxid_FAD_bind_N"/>
</dbReference>
<name>A0A0F8Z1R4_9ZZZZ</name>
<comment type="caution">
    <text evidence="2">The sequence shown here is derived from an EMBL/GenBank/DDBJ whole genome shotgun (WGS) entry which is preliminary data.</text>
</comment>
<reference evidence="2" key="1">
    <citation type="journal article" date="2015" name="Nature">
        <title>Complex archaea that bridge the gap between prokaryotes and eukaryotes.</title>
        <authorList>
            <person name="Spang A."/>
            <person name="Saw J.H."/>
            <person name="Jorgensen S.L."/>
            <person name="Zaremba-Niedzwiedzka K."/>
            <person name="Martijn J."/>
            <person name="Lind A.E."/>
            <person name="van Eijk R."/>
            <person name="Schleper C."/>
            <person name="Guy L."/>
            <person name="Ettema T.J."/>
        </authorList>
    </citation>
    <scope>NUCLEOTIDE SEQUENCE</scope>
</reference>
<feature type="non-terminal residue" evidence="2">
    <location>
        <position position="179"/>
    </location>
</feature>
<dbReference type="HAMAP" id="MF_00037">
    <property type="entry name" value="MurB"/>
    <property type="match status" value="1"/>
</dbReference>
<dbReference type="SUPFAM" id="SSF56176">
    <property type="entry name" value="FAD-binding/transporter-associated domain-like"/>
    <property type="match status" value="1"/>
</dbReference>